<dbReference type="InterPro" id="IPR042099">
    <property type="entry name" value="ANL_N_sf"/>
</dbReference>
<feature type="domain" description="AMP-binding enzyme C-terminal" evidence="3">
    <location>
        <begin position="420"/>
        <end position="495"/>
    </location>
</feature>
<evidence type="ECO:0000259" key="2">
    <source>
        <dbReference type="Pfam" id="PF00501"/>
    </source>
</evidence>
<dbReference type="EMBL" id="JBHSQW010000026">
    <property type="protein sequence ID" value="MFC5995142.1"/>
    <property type="molecule type" value="Genomic_DNA"/>
</dbReference>
<dbReference type="Pfam" id="PF00501">
    <property type="entry name" value="AMP-binding"/>
    <property type="match status" value="1"/>
</dbReference>
<feature type="compositionally biased region" description="Gly residues" evidence="1">
    <location>
        <begin position="509"/>
        <end position="518"/>
    </location>
</feature>
<evidence type="ECO:0000259" key="3">
    <source>
        <dbReference type="Pfam" id="PF13193"/>
    </source>
</evidence>
<evidence type="ECO:0000256" key="1">
    <source>
        <dbReference type="SAM" id="MobiDB-lite"/>
    </source>
</evidence>
<dbReference type="RefSeq" id="WP_379585165.1">
    <property type="nucleotide sequence ID" value="NZ_JBHSQW010000026.1"/>
</dbReference>
<reference evidence="5" key="1">
    <citation type="journal article" date="2019" name="Int. J. Syst. Evol. Microbiol.">
        <title>The Global Catalogue of Microorganisms (GCM) 10K type strain sequencing project: providing services to taxonomists for standard genome sequencing and annotation.</title>
        <authorList>
            <consortium name="The Broad Institute Genomics Platform"/>
            <consortium name="The Broad Institute Genome Sequencing Center for Infectious Disease"/>
            <person name="Wu L."/>
            <person name="Ma J."/>
        </authorList>
    </citation>
    <scope>NUCLEOTIDE SEQUENCE [LARGE SCALE GENOMIC DNA]</scope>
    <source>
        <strain evidence="5">CCM 8391</strain>
    </source>
</reference>
<dbReference type="Gene3D" id="3.40.50.12780">
    <property type="entry name" value="N-terminal domain of ligase-like"/>
    <property type="match status" value="1"/>
</dbReference>
<gene>
    <name evidence="4" type="ORF">ACFQE5_13060</name>
</gene>
<dbReference type="PROSITE" id="PS00455">
    <property type="entry name" value="AMP_BINDING"/>
    <property type="match status" value="1"/>
</dbReference>
<dbReference type="Pfam" id="PF13193">
    <property type="entry name" value="AMP-binding_C"/>
    <property type="match status" value="1"/>
</dbReference>
<keyword evidence="5" id="KW-1185">Reference proteome</keyword>
<dbReference type="Proteomes" id="UP001596302">
    <property type="component" value="Unassembled WGS sequence"/>
</dbReference>
<dbReference type="InterPro" id="IPR045851">
    <property type="entry name" value="AMP-bd_C_sf"/>
</dbReference>
<dbReference type="InterPro" id="IPR000873">
    <property type="entry name" value="AMP-dep_synth/lig_dom"/>
</dbReference>
<sequence length="518" mass="55094">MVADPDVPVPDALAAHAAASPGRPAIIDERGTLGFGELNAMVNRLTHGLLGLGLRPGDRAVWCGPNSREVVTFVHAARKIQLMAVPLAYRFTADEMRYVIADSEAVLVVVDAEQAGRIAAIRAALPAVRHVVVFGGEPFTGALAWDDVLAVGAEGDPAVPAGPGGSMIYTSGTTGRPKGALRGPVDPAMTAAMVHSLRLQPGNEVHLTTGPLYHSGPLVCASLNHTLGGTVVLMRRFDAQRWLDLVREHRVTNTFTAPTQLKRIVSLPAEVLMRADLSSMRSLVVNAAPMPYALKQEVIARFGDGFLFEVYGSTELGVATVLAPEDQLRKPGSCGLPVPGVEVAVLDPDGTPVAVGVAGELFVRSSATYRGYHGHGPAVERDGWKSVGDVGYLDEEGYLSICDRLGDMIITGGMNVYPAEVEAVLHAHPDVADVAVFGVPSAEWGESVHAVVVPRPGRTLDPDELDRHVRRYLAGYKCPRTWSERATLPRTESGKLLKRQLRSEHSAGQGNGGMGLTR</sequence>
<organism evidence="4 5">
    <name type="scientific">Pseudonocardia hispaniensis</name>
    <dbReference type="NCBI Taxonomy" id="904933"/>
    <lineage>
        <taxon>Bacteria</taxon>
        <taxon>Bacillati</taxon>
        <taxon>Actinomycetota</taxon>
        <taxon>Actinomycetes</taxon>
        <taxon>Pseudonocardiales</taxon>
        <taxon>Pseudonocardiaceae</taxon>
        <taxon>Pseudonocardia</taxon>
    </lineage>
</organism>
<name>A0ABW1J3F3_9PSEU</name>
<dbReference type="InterPro" id="IPR020845">
    <property type="entry name" value="AMP-binding_CS"/>
</dbReference>
<dbReference type="InterPro" id="IPR025110">
    <property type="entry name" value="AMP-bd_C"/>
</dbReference>
<protein>
    <submittedName>
        <fullName evidence="4">AMP-binding protein</fullName>
    </submittedName>
</protein>
<evidence type="ECO:0000313" key="4">
    <source>
        <dbReference type="EMBL" id="MFC5995142.1"/>
    </source>
</evidence>
<dbReference type="PANTHER" id="PTHR43767:SF1">
    <property type="entry name" value="NONRIBOSOMAL PEPTIDE SYNTHASE PES1 (EUROFUNG)-RELATED"/>
    <property type="match status" value="1"/>
</dbReference>
<accession>A0ABW1J3F3</accession>
<dbReference type="Gene3D" id="3.30.300.30">
    <property type="match status" value="1"/>
</dbReference>
<evidence type="ECO:0000313" key="5">
    <source>
        <dbReference type="Proteomes" id="UP001596302"/>
    </source>
</evidence>
<dbReference type="InterPro" id="IPR050237">
    <property type="entry name" value="ATP-dep_AMP-bd_enzyme"/>
</dbReference>
<feature type="domain" description="AMP-dependent synthetase/ligase" evidence="2">
    <location>
        <begin position="14"/>
        <end position="373"/>
    </location>
</feature>
<feature type="region of interest" description="Disordered" evidence="1">
    <location>
        <begin position="493"/>
        <end position="518"/>
    </location>
</feature>
<proteinExistence type="predicted"/>
<dbReference type="SUPFAM" id="SSF56801">
    <property type="entry name" value="Acetyl-CoA synthetase-like"/>
    <property type="match status" value="1"/>
</dbReference>
<comment type="caution">
    <text evidence="4">The sequence shown here is derived from an EMBL/GenBank/DDBJ whole genome shotgun (WGS) entry which is preliminary data.</text>
</comment>
<dbReference type="PANTHER" id="PTHR43767">
    <property type="entry name" value="LONG-CHAIN-FATTY-ACID--COA LIGASE"/>
    <property type="match status" value="1"/>
</dbReference>